<dbReference type="AlphaFoldDB" id="A0A2A5WF23"/>
<dbReference type="Proteomes" id="UP000219329">
    <property type="component" value="Unassembled WGS sequence"/>
</dbReference>
<dbReference type="EMBL" id="NTJZ01000002">
    <property type="protein sequence ID" value="PDH34991.1"/>
    <property type="molecule type" value="Genomic_DNA"/>
</dbReference>
<organism evidence="1 2">
    <name type="scientific">OM182 bacterium MED-G28</name>
    <dbReference type="NCBI Taxonomy" id="1986256"/>
    <lineage>
        <taxon>Bacteria</taxon>
        <taxon>Pseudomonadati</taxon>
        <taxon>Pseudomonadota</taxon>
        <taxon>Gammaproteobacteria</taxon>
        <taxon>OMG group</taxon>
        <taxon>OM182 clade</taxon>
    </lineage>
</organism>
<accession>A0A2A5WF23</accession>
<evidence type="ECO:0000313" key="1">
    <source>
        <dbReference type="EMBL" id="PDH34991.1"/>
    </source>
</evidence>
<gene>
    <name evidence="1" type="ORF">CNF02_02900</name>
</gene>
<protein>
    <submittedName>
        <fullName evidence="1">Uncharacterized protein</fullName>
    </submittedName>
</protein>
<reference evidence="1 2" key="1">
    <citation type="submission" date="2017-08" db="EMBL/GenBank/DDBJ databases">
        <title>Fine stratification of microbial communities through a metagenomic profile of the photic zone.</title>
        <authorList>
            <person name="Haro-Moreno J.M."/>
            <person name="Lopez-Perez M."/>
            <person name="De La Torre J."/>
            <person name="Picazo A."/>
            <person name="Camacho A."/>
            <person name="Rodriguez-Valera F."/>
        </authorList>
    </citation>
    <scope>NUCLEOTIDE SEQUENCE [LARGE SCALE GENOMIC DNA]</scope>
    <source>
        <strain evidence="1">MED-G28</strain>
    </source>
</reference>
<proteinExistence type="predicted"/>
<evidence type="ECO:0000313" key="2">
    <source>
        <dbReference type="Proteomes" id="UP000219329"/>
    </source>
</evidence>
<name>A0A2A5WF23_9GAMM</name>
<sequence>MTNLGNQFDLMALDQTRKIIRTYSSIVNMSVALSLPQTIKNLIAACYEEVYAWDQFEPGIVQILAENLSQKELHLLIDFYSNRGLPPMEINTFKNTVSKANEIERISLEYIFEHSDSCVERDAELIGEFLTQQALIESENTQRPNSFDFDE</sequence>
<comment type="caution">
    <text evidence="1">The sequence shown here is derived from an EMBL/GenBank/DDBJ whole genome shotgun (WGS) entry which is preliminary data.</text>
</comment>